<dbReference type="Proteomes" id="UP000276133">
    <property type="component" value="Unassembled WGS sequence"/>
</dbReference>
<feature type="non-terminal residue" evidence="1">
    <location>
        <position position="1"/>
    </location>
</feature>
<protein>
    <submittedName>
        <fullName evidence="1">Uncharacterized protein</fullName>
    </submittedName>
</protein>
<keyword evidence="2" id="KW-1185">Reference proteome</keyword>
<reference evidence="1 2" key="1">
    <citation type="journal article" date="2018" name="Sci. Rep.">
        <title>Genomic signatures of local adaptation to the degree of environmental predictability in rotifers.</title>
        <authorList>
            <person name="Franch-Gras L."/>
            <person name="Hahn C."/>
            <person name="Garcia-Roger E.M."/>
            <person name="Carmona M.J."/>
            <person name="Serra M."/>
            <person name="Gomez A."/>
        </authorList>
    </citation>
    <scope>NUCLEOTIDE SEQUENCE [LARGE SCALE GENOMIC DNA]</scope>
    <source>
        <strain evidence="1">HYR1</strain>
    </source>
</reference>
<evidence type="ECO:0000313" key="2">
    <source>
        <dbReference type="Proteomes" id="UP000276133"/>
    </source>
</evidence>
<dbReference type="EMBL" id="REGN01011222">
    <property type="protein sequence ID" value="RMZ97744.1"/>
    <property type="molecule type" value="Genomic_DNA"/>
</dbReference>
<comment type="caution">
    <text evidence="1">The sequence shown here is derived from an EMBL/GenBank/DDBJ whole genome shotgun (WGS) entry which is preliminary data.</text>
</comment>
<proteinExistence type="predicted"/>
<organism evidence="1 2">
    <name type="scientific">Brachionus plicatilis</name>
    <name type="common">Marine rotifer</name>
    <name type="synonym">Brachionus muelleri</name>
    <dbReference type="NCBI Taxonomy" id="10195"/>
    <lineage>
        <taxon>Eukaryota</taxon>
        <taxon>Metazoa</taxon>
        <taxon>Spiralia</taxon>
        <taxon>Gnathifera</taxon>
        <taxon>Rotifera</taxon>
        <taxon>Eurotatoria</taxon>
        <taxon>Monogononta</taxon>
        <taxon>Pseudotrocha</taxon>
        <taxon>Ploima</taxon>
        <taxon>Brachionidae</taxon>
        <taxon>Brachionus</taxon>
    </lineage>
</organism>
<evidence type="ECO:0000313" key="1">
    <source>
        <dbReference type="EMBL" id="RMZ97744.1"/>
    </source>
</evidence>
<sequence>VYHRDIIQKYKFELNLENNLNINWFTKPQGSEQCVGHSGHLRRKTVRCCNPKHKFFGHVQNVISDQSSQIS</sequence>
<name>A0A3M7PGA2_BRAPC</name>
<accession>A0A3M7PGA2</accession>
<dbReference type="AlphaFoldDB" id="A0A3M7PGA2"/>
<gene>
    <name evidence="1" type="ORF">BpHYR1_023574</name>
</gene>